<protein>
    <recommendedName>
        <fullName evidence="8">Pirin</fullName>
    </recommendedName>
</protein>
<dbReference type="KEGG" id="tho:SP60_03395"/>
<dbReference type="GO" id="GO:0046872">
    <property type="term" value="F:metal ion binding"/>
    <property type="evidence" value="ECO:0007669"/>
    <property type="project" value="UniProtKB-KW"/>
</dbReference>
<dbReference type="InterPro" id="IPR011051">
    <property type="entry name" value="RmlC_Cupin_sf"/>
</dbReference>
<name>A0A0M4PKC1_9GAMM</name>
<sequence length="243" mass="27035">MIIKINAQEALEGEGVVVNRLFPISGRMNCDPFVLWDNFNIATGQGFPDHPHRGFEAITYMLEGGMRHQDNLGNNSFVSTGGAQVFCAGKGIVHSEMPAEKELNAGIQLWINLPKRLKNIDPSYQEVLAKDLAVTTFQGGSYRTIVNTESKITLHTAINYQHFNLLKDHHYQLPLDQGLQAIIYVLSGSLLLGEHTIEATQALLIDAETQQDLLIKATTDSEFMFCSGLPHKEPIYQHGPYVD</sequence>
<proteinExistence type="inferred from homology"/>
<accession>A0A0M4PKC1</accession>
<feature type="binding site" evidence="2">
    <location>
        <position position="50"/>
    </location>
    <ligand>
        <name>Fe cation</name>
        <dbReference type="ChEBI" id="CHEBI:24875"/>
    </ligand>
</feature>
<dbReference type="Gene3D" id="2.60.120.10">
    <property type="entry name" value="Jelly Rolls"/>
    <property type="match status" value="2"/>
</dbReference>
<dbReference type="CDD" id="cd02247">
    <property type="entry name" value="cupin_pirin_C"/>
    <property type="match status" value="1"/>
</dbReference>
<feature type="domain" description="Pirin C-terminal" evidence="5">
    <location>
        <begin position="160"/>
        <end position="242"/>
    </location>
</feature>
<evidence type="ECO:0000313" key="6">
    <source>
        <dbReference type="EMBL" id="ALE52349.1"/>
    </source>
</evidence>
<dbReference type="CDD" id="cd02909">
    <property type="entry name" value="cupin_pirin_N"/>
    <property type="match status" value="1"/>
</dbReference>
<dbReference type="AlphaFoldDB" id="A0A0M4PKC1"/>
<dbReference type="EMBL" id="CP010552">
    <property type="protein sequence ID" value="ALE52349.1"/>
    <property type="molecule type" value="Genomic_DNA"/>
</dbReference>
<keyword evidence="2" id="KW-0408">Iron</keyword>
<dbReference type="SUPFAM" id="SSF51182">
    <property type="entry name" value="RmlC-like cupins"/>
    <property type="match status" value="1"/>
</dbReference>
<evidence type="ECO:0000259" key="5">
    <source>
        <dbReference type="Pfam" id="PF05726"/>
    </source>
</evidence>
<dbReference type="RefSeq" id="WP_053951292.1">
    <property type="nucleotide sequence ID" value="NZ_CP010552.1"/>
</dbReference>
<evidence type="ECO:0000313" key="7">
    <source>
        <dbReference type="Proteomes" id="UP000058020"/>
    </source>
</evidence>
<feature type="domain" description="Pirin N-terminal" evidence="4">
    <location>
        <begin position="26"/>
        <end position="111"/>
    </location>
</feature>
<keyword evidence="2" id="KW-0479">Metal-binding</keyword>
<evidence type="ECO:0000256" key="1">
    <source>
        <dbReference type="ARBA" id="ARBA00008416"/>
    </source>
</evidence>
<evidence type="ECO:0000259" key="4">
    <source>
        <dbReference type="Pfam" id="PF02678"/>
    </source>
</evidence>
<keyword evidence="7" id="KW-1185">Reference proteome</keyword>
<evidence type="ECO:0000256" key="3">
    <source>
        <dbReference type="RuleBase" id="RU003457"/>
    </source>
</evidence>
<organism evidence="6 7">
    <name type="scientific">Candidatus Thioglobus autotrophicus</name>
    <dbReference type="NCBI Taxonomy" id="1705394"/>
    <lineage>
        <taxon>Bacteria</taxon>
        <taxon>Pseudomonadati</taxon>
        <taxon>Pseudomonadota</taxon>
        <taxon>Gammaproteobacteria</taxon>
        <taxon>Candidatus Pseudothioglobaceae</taxon>
        <taxon>Candidatus Thioglobus</taxon>
    </lineage>
</organism>
<feature type="binding site" evidence="2">
    <location>
        <position position="94"/>
    </location>
    <ligand>
        <name>Fe cation</name>
        <dbReference type="ChEBI" id="CHEBI:24875"/>
    </ligand>
</feature>
<dbReference type="PANTHER" id="PTHR13903:SF8">
    <property type="entry name" value="PIRIN"/>
    <property type="match status" value="1"/>
</dbReference>
<dbReference type="STRING" id="1705394.SP60_03395"/>
<dbReference type="Proteomes" id="UP000058020">
    <property type="component" value="Chromosome"/>
</dbReference>
<comment type="similarity">
    <text evidence="1 3">Belongs to the pirin family.</text>
</comment>
<dbReference type="PIRSF" id="PIRSF006232">
    <property type="entry name" value="Pirin"/>
    <property type="match status" value="1"/>
</dbReference>
<dbReference type="InterPro" id="IPR003829">
    <property type="entry name" value="Pirin_N_dom"/>
</dbReference>
<dbReference type="InterPro" id="IPR012093">
    <property type="entry name" value="Pirin"/>
</dbReference>
<comment type="cofactor">
    <cofactor evidence="2">
        <name>Fe cation</name>
        <dbReference type="ChEBI" id="CHEBI:24875"/>
    </cofactor>
    <text evidence="2">Binds 1 Fe cation per subunit.</text>
</comment>
<dbReference type="Pfam" id="PF05726">
    <property type="entry name" value="Pirin_C"/>
    <property type="match status" value="1"/>
</dbReference>
<evidence type="ECO:0000256" key="2">
    <source>
        <dbReference type="PIRSR" id="PIRSR006232-1"/>
    </source>
</evidence>
<dbReference type="InterPro" id="IPR008778">
    <property type="entry name" value="Pirin_C_dom"/>
</dbReference>
<dbReference type="Pfam" id="PF02678">
    <property type="entry name" value="Pirin"/>
    <property type="match status" value="1"/>
</dbReference>
<dbReference type="InterPro" id="IPR014710">
    <property type="entry name" value="RmlC-like_jellyroll"/>
</dbReference>
<reference evidence="6 7" key="1">
    <citation type="journal article" date="2015" name="Genome Announc.">
        <title>Genome Sequence of 'Candidatus Thioglobus autotrophica' Strain EF1, a Chemoautotroph from the SUP05 Clade of Marine Gammaproteobacteria.</title>
        <authorList>
            <person name="Shah V."/>
            <person name="Morris R.M."/>
        </authorList>
    </citation>
    <scope>NUCLEOTIDE SEQUENCE [LARGE SCALE GENOMIC DNA]</scope>
    <source>
        <strain evidence="6 7">EF1</strain>
    </source>
</reference>
<dbReference type="OrthoDB" id="9780903at2"/>
<feature type="binding site" evidence="2">
    <location>
        <position position="96"/>
    </location>
    <ligand>
        <name>Fe cation</name>
        <dbReference type="ChEBI" id="CHEBI:24875"/>
    </ligand>
</feature>
<feature type="binding site" evidence="2">
    <location>
        <position position="52"/>
    </location>
    <ligand>
        <name>Fe cation</name>
        <dbReference type="ChEBI" id="CHEBI:24875"/>
    </ligand>
</feature>
<gene>
    <name evidence="6" type="ORF">SP60_03395</name>
</gene>
<dbReference type="PANTHER" id="PTHR13903">
    <property type="entry name" value="PIRIN-RELATED"/>
    <property type="match status" value="1"/>
</dbReference>
<evidence type="ECO:0008006" key="8">
    <source>
        <dbReference type="Google" id="ProtNLM"/>
    </source>
</evidence>